<dbReference type="RefSeq" id="WP_002701328.1">
    <property type="nucleotide sequence ID" value="NZ_CDNC01000015.1"/>
</dbReference>
<dbReference type="GO" id="GO:0005886">
    <property type="term" value="C:plasma membrane"/>
    <property type="evidence" value="ECO:0007669"/>
    <property type="project" value="TreeGrafter"/>
</dbReference>
<dbReference type="EMBL" id="CDNC01000015">
    <property type="protein sequence ID" value="CEM61883.1"/>
    <property type="molecule type" value="Genomic_DNA"/>
</dbReference>
<dbReference type="AlphaFoldDB" id="A0A0B7GTR0"/>
<keyword evidence="2" id="KW-1133">Transmembrane helix</keyword>
<keyword evidence="1" id="KW-0813">Transport</keyword>
<feature type="transmembrane region" description="Helical" evidence="2">
    <location>
        <begin position="297"/>
        <end position="317"/>
    </location>
</feature>
<feature type="transmembrane region" description="Helical" evidence="2">
    <location>
        <begin position="367"/>
        <end position="385"/>
    </location>
</feature>
<evidence type="ECO:0000256" key="2">
    <source>
        <dbReference type="SAM" id="Phobius"/>
    </source>
</evidence>
<feature type="transmembrane region" description="Helical" evidence="2">
    <location>
        <begin position="144"/>
        <end position="163"/>
    </location>
</feature>
<feature type="transmembrane region" description="Helical" evidence="2">
    <location>
        <begin position="61"/>
        <end position="81"/>
    </location>
</feature>
<dbReference type="PANTHER" id="PTHR43298">
    <property type="entry name" value="MULTIDRUG RESISTANCE PROTEIN NORM-RELATED"/>
    <property type="match status" value="1"/>
</dbReference>
<accession>A0A0B7GTR0</accession>
<dbReference type="InterPro" id="IPR050222">
    <property type="entry name" value="MATE_MdtK"/>
</dbReference>
<feature type="transmembrane region" description="Helical" evidence="2">
    <location>
        <begin position="102"/>
        <end position="124"/>
    </location>
</feature>
<dbReference type="NCBIfam" id="TIGR00797">
    <property type="entry name" value="matE"/>
    <property type="match status" value="1"/>
</dbReference>
<reference evidence="4" key="1">
    <citation type="submission" date="2015-01" db="EMBL/GenBank/DDBJ databases">
        <authorList>
            <person name="Manzoor Shahid"/>
            <person name="Zubair Saima"/>
        </authorList>
    </citation>
    <scope>NUCLEOTIDE SEQUENCE [LARGE SCALE GENOMIC DNA]</scope>
    <source>
        <strain evidence="4">V1</strain>
    </source>
</reference>
<feature type="transmembrane region" description="Helical" evidence="2">
    <location>
        <begin position="337"/>
        <end position="361"/>
    </location>
</feature>
<gene>
    <name evidence="3" type="ORF">TPHV1_220007</name>
</gene>
<feature type="transmembrane region" description="Helical" evidence="2">
    <location>
        <begin position="207"/>
        <end position="226"/>
    </location>
</feature>
<evidence type="ECO:0000313" key="4">
    <source>
        <dbReference type="Proteomes" id="UP000042527"/>
    </source>
</evidence>
<feature type="transmembrane region" description="Helical" evidence="2">
    <location>
        <begin position="175"/>
        <end position="195"/>
    </location>
</feature>
<dbReference type="GeneID" id="57751769"/>
<proteinExistence type="predicted"/>
<evidence type="ECO:0000256" key="1">
    <source>
        <dbReference type="ARBA" id="ARBA00022448"/>
    </source>
</evidence>
<dbReference type="Proteomes" id="UP000042527">
    <property type="component" value="Unassembled WGS sequence"/>
</dbReference>
<evidence type="ECO:0000313" key="3">
    <source>
        <dbReference type="EMBL" id="CEM61883.1"/>
    </source>
</evidence>
<feature type="transmembrane region" description="Helical" evidence="2">
    <location>
        <begin position="21"/>
        <end position="41"/>
    </location>
</feature>
<keyword evidence="2" id="KW-0812">Transmembrane</keyword>
<dbReference type="InterPro" id="IPR002528">
    <property type="entry name" value="MATE_fam"/>
</dbReference>
<protein>
    <submittedName>
        <fullName evidence="3">MATE efflux family protein</fullName>
    </submittedName>
</protein>
<name>A0A0B7GTR0_TREPH</name>
<sequence>MQTQMKKAYTAFGPIHFYKSALKIAVPVMIQLFVQTLVSLIDNFMVAGLGDIKMSGVNVVNQFLFLFITALTTLSIAGGIFMAQYSGAKNAEGMQQSYRFKILSMGLLSALLMAVSLLFPDQILGFLVSGNIQQHAIVAEGKSYLYIIVLTFIPMALSTAIASSLRETGDVKPPMYIVIVSTIVNTIGNYILIYGNFGAPRLEVQGAAYSTVIARIVELVLFIAYVNKANSVFYVRFIHLFNVKLSLFGDILKKSGWIFAADMSWGISETVATALYNSRGGAEVVAGMSAGWTIANLFFLIFPAVGTSIAVIVGGTLGKNKLEEAKQQARWLMNGSVIAGFFVGILEFCSVILTPIVFGQLSAESQAVTKNLIWIIALYMPLWTYQNSQYAISRAGGDALLGAWVDLTVNLTLFMPGMYVLTYFTNLSAPVMYGVVKISSGVKAILAGWQLKKERWVKNLTAIDRL</sequence>
<dbReference type="PANTHER" id="PTHR43298:SF2">
    <property type="entry name" value="FMN_FAD EXPORTER YEEO-RELATED"/>
    <property type="match status" value="1"/>
</dbReference>
<keyword evidence="2" id="KW-0472">Membrane</keyword>
<organism evidence="3 4">
    <name type="scientific">Treponema phagedenis</name>
    <dbReference type="NCBI Taxonomy" id="162"/>
    <lineage>
        <taxon>Bacteria</taxon>
        <taxon>Pseudomonadati</taxon>
        <taxon>Spirochaetota</taxon>
        <taxon>Spirochaetia</taxon>
        <taxon>Spirochaetales</taxon>
        <taxon>Treponemataceae</taxon>
        <taxon>Treponema</taxon>
    </lineage>
</organism>
<dbReference type="GO" id="GO:0042910">
    <property type="term" value="F:xenobiotic transmembrane transporter activity"/>
    <property type="evidence" value="ECO:0007669"/>
    <property type="project" value="InterPro"/>
</dbReference>
<dbReference type="Pfam" id="PF01554">
    <property type="entry name" value="MatE"/>
    <property type="match status" value="2"/>
</dbReference>
<keyword evidence="4" id="KW-1185">Reference proteome</keyword>
<dbReference type="GO" id="GO:0015297">
    <property type="term" value="F:antiporter activity"/>
    <property type="evidence" value="ECO:0007669"/>
    <property type="project" value="InterPro"/>
</dbReference>